<dbReference type="AlphaFoldDB" id="A0A1S6HL63"/>
<evidence type="ECO:0000313" key="1">
    <source>
        <dbReference type="EMBL" id="AQS36253.1"/>
    </source>
</evidence>
<dbReference type="Gene3D" id="3.40.1260.10">
    <property type="entry name" value="DsrEFH-like"/>
    <property type="match status" value="1"/>
</dbReference>
<evidence type="ECO:0000313" key="2">
    <source>
        <dbReference type="Proteomes" id="UP000189545"/>
    </source>
</evidence>
<gene>
    <name evidence="1" type="ORF">Sps_01065</name>
</gene>
<dbReference type="SUPFAM" id="SSF75169">
    <property type="entry name" value="DsrEFH-like"/>
    <property type="match status" value="1"/>
</dbReference>
<dbReference type="PANTHER" id="PTHR37526:SF1">
    <property type="entry name" value="PROTEIN TUSB"/>
    <property type="match status" value="1"/>
</dbReference>
<keyword evidence="2" id="KW-1185">Reference proteome</keyword>
<dbReference type="GO" id="GO:0002143">
    <property type="term" value="P:tRNA wobble position uridine thiolation"/>
    <property type="evidence" value="ECO:0007669"/>
    <property type="project" value="InterPro"/>
</dbReference>
<protein>
    <submittedName>
        <fullName evidence="1">Sulfur relay protein TusB/DsrH</fullName>
    </submittedName>
</protein>
<dbReference type="STRING" id="225848.Sps_01065"/>
<accession>A0A1S6HL63</accession>
<proteinExistence type="predicted"/>
<dbReference type="Pfam" id="PF04077">
    <property type="entry name" value="DsrH"/>
    <property type="match status" value="1"/>
</dbReference>
<dbReference type="InterPro" id="IPR007215">
    <property type="entry name" value="Sulphur_relay_TusB/DsrH"/>
</dbReference>
<dbReference type="PANTHER" id="PTHR37526">
    <property type="entry name" value="PROTEIN TUSB"/>
    <property type="match status" value="1"/>
</dbReference>
<dbReference type="OrthoDB" id="9795117at2"/>
<dbReference type="RefSeq" id="WP_077751571.1">
    <property type="nucleotide sequence ID" value="NZ_CP014782.1"/>
</dbReference>
<reference evidence="1 2" key="1">
    <citation type="submission" date="2016-03" db="EMBL/GenBank/DDBJ databases">
        <title>Complete genome sequence of Shewanella psychrophila WP2, a deep sea bacterium isolated from west Pacific sediment.</title>
        <authorList>
            <person name="Xu G."/>
            <person name="Jian H."/>
        </authorList>
    </citation>
    <scope>NUCLEOTIDE SEQUENCE [LARGE SCALE GENOMIC DNA]</scope>
    <source>
        <strain evidence="1 2">WP2</strain>
    </source>
</reference>
<sequence>MILHHIQTSPNQDNALSCALNYGGQTDSFLLSGNGVYATLEAKWKVALQGRQVFLLKSDVEARGLTLQLSDYTCIDHKEFVQQALIHKKVITW</sequence>
<dbReference type="KEGG" id="spsw:Sps_01065"/>
<dbReference type="GO" id="GO:1990228">
    <property type="term" value="C:sulfurtransferase complex"/>
    <property type="evidence" value="ECO:0007669"/>
    <property type="project" value="TreeGrafter"/>
</dbReference>
<dbReference type="Proteomes" id="UP000189545">
    <property type="component" value="Chromosome"/>
</dbReference>
<dbReference type="NCBIfam" id="TIGR03011">
    <property type="entry name" value="sulf_tusB_dsrH"/>
    <property type="match status" value="1"/>
</dbReference>
<name>A0A1S6HL63_9GAMM</name>
<dbReference type="InterPro" id="IPR027396">
    <property type="entry name" value="DsrEFH-like"/>
</dbReference>
<dbReference type="EMBL" id="CP014782">
    <property type="protein sequence ID" value="AQS36253.1"/>
    <property type="molecule type" value="Genomic_DNA"/>
</dbReference>
<organism evidence="1 2">
    <name type="scientific">Shewanella psychrophila</name>
    <dbReference type="NCBI Taxonomy" id="225848"/>
    <lineage>
        <taxon>Bacteria</taxon>
        <taxon>Pseudomonadati</taxon>
        <taxon>Pseudomonadota</taxon>
        <taxon>Gammaproteobacteria</taxon>
        <taxon>Alteromonadales</taxon>
        <taxon>Shewanellaceae</taxon>
        <taxon>Shewanella</taxon>
    </lineage>
</organism>